<dbReference type="EMBL" id="JAUSZI010000002">
    <property type="protein sequence ID" value="MDQ1027366.1"/>
    <property type="molecule type" value="Genomic_DNA"/>
</dbReference>
<protein>
    <submittedName>
        <fullName evidence="1">Uncharacterized protein</fullName>
    </submittedName>
</protein>
<evidence type="ECO:0000313" key="1">
    <source>
        <dbReference type="EMBL" id="MDQ1027366.1"/>
    </source>
</evidence>
<keyword evidence="2" id="KW-1185">Reference proteome</keyword>
<comment type="caution">
    <text evidence="1">The sequence shown here is derived from an EMBL/GenBank/DDBJ whole genome shotgun (WGS) entry which is preliminary data.</text>
</comment>
<dbReference type="InterPro" id="IPR045728">
    <property type="entry name" value="DUF6082"/>
</dbReference>
<dbReference type="RefSeq" id="WP_307522700.1">
    <property type="nucleotide sequence ID" value="NZ_JAUSZI010000002.1"/>
</dbReference>
<dbReference type="Pfam" id="PF19560">
    <property type="entry name" value="DUF6082"/>
    <property type="match status" value="1"/>
</dbReference>
<dbReference type="Proteomes" id="UP001230328">
    <property type="component" value="Unassembled WGS sequence"/>
</dbReference>
<name>A0ABU0SV28_9ACTN</name>
<organism evidence="1 2">
    <name type="scientific">Streptomyces umbrinus</name>
    <dbReference type="NCBI Taxonomy" id="67370"/>
    <lineage>
        <taxon>Bacteria</taxon>
        <taxon>Bacillati</taxon>
        <taxon>Actinomycetota</taxon>
        <taxon>Actinomycetes</taxon>
        <taxon>Kitasatosporales</taxon>
        <taxon>Streptomycetaceae</taxon>
        <taxon>Streptomyces</taxon>
        <taxon>Streptomyces phaeochromogenes group</taxon>
    </lineage>
</organism>
<proteinExistence type="predicted"/>
<gene>
    <name evidence="1" type="ORF">QF035_004948</name>
</gene>
<accession>A0ABU0SV28</accession>
<evidence type="ECO:0000313" key="2">
    <source>
        <dbReference type="Proteomes" id="UP001230328"/>
    </source>
</evidence>
<reference evidence="1 2" key="1">
    <citation type="submission" date="2023-07" db="EMBL/GenBank/DDBJ databases">
        <title>Comparative genomics of wheat-associated soil bacteria to identify genetic determinants of phenazine resistance.</title>
        <authorList>
            <person name="Mouncey N."/>
        </authorList>
    </citation>
    <scope>NUCLEOTIDE SEQUENCE [LARGE SCALE GENOMIC DNA]</scope>
    <source>
        <strain evidence="1 2">V2I4</strain>
    </source>
</reference>
<sequence length="166" mass="19095">MAAARVAGVLVTAFRIHVSLRRLEALAQEKQRRDTLTEYRRDHHRLIGRATEDPSLLPVLDAYEGDLHPDTQRRHLFANDLYQHAYQGYQLGVLSLADLHGHLRYIFQSRAMRDYWEATRHHRASLVADSEEAELGRMVDALVAALDDAEEDGDDWWVVGDAPERR</sequence>